<reference evidence="4 5" key="1">
    <citation type="submission" date="2024-09" db="EMBL/GenBank/DDBJ databases">
        <authorList>
            <person name="Sun Q."/>
            <person name="Mori K."/>
        </authorList>
    </citation>
    <scope>NUCLEOTIDE SEQUENCE [LARGE SCALE GENOMIC DNA]</scope>
    <source>
        <strain evidence="4 5">TBRC 7907</strain>
    </source>
</reference>
<dbReference type="InterPro" id="IPR008978">
    <property type="entry name" value="HSP20-like_chaperone"/>
</dbReference>
<dbReference type="RefSeq" id="WP_377852713.1">
    <property type="nucleotide sequence ID" value="NZ_JBHLZU010000012.1"/>
</dbReference>
<dbReference type="Pfam" id="PF00011">
    <property type="entry name" value="HSP20"/>
    <property type="match status" value="1"/>
</dbReference>
<dbReference type="InterPro" id="IPR002068">
    <property type="entry name" value="A-crystallin/Hsp20_dom"/>
</dbReference>
<dbReference type="CDD" id="cd06464">
    <property type="entry name" value="ACD_sHsps-like"/>
    <property type="match status" value="1"/>
</dbReference>
<protein>
    <submittedName>
        <fullName evidence="4">Hsp20/alpha crystallin family protein</fullName>
    </submittedName>
</protein>
<evidence type="ECO:0000313" key="4">
    <source>
        <dbReference type="EMBL" id="MFB9905410.1"/>
    </source>
</evidence>
<dbReference type="PANTHER" id="PTHR11527">
    <property type="entry name" value="HEAT-SHOCK PROTEIN 20 FAMILY MEMBER"/>
    <property type="match status" value="1"/>
</dbReference>
<evidence type="ECO:0000313" key="5">
    <source>
        <dbReference type="Proteomes" id="UP001589693"/>
    </source>
</evidence>
<feature type="domain" description="SHSP" evidence="3">
    <location>
        <begin position="26"/>
        <end position="134"/>
    </location>
</feature>
<accession>A0ABV5ZWY6</accession>
<comment type="similarity">
    <text evidence="1 2">Belongs to the small heat shock protein (HSP20) family.</text>
</comment>
<dbReference type="SUPFAM" id="SSF49764">
    <property type="entry name" value="HSP20-like chaperones"/>
    <property type="match status" value="1"/>
</dbReference>
<evidence type="ECO:0000259" key="3">
    <source>
        <dbReference type="PROSITE" id="PS01031"/>
    </source>
</evidence>
<dbReference type="EMBL" id="JBHLZU010000012">
    <property type="protein sequence ID" value="MFB9905410.1"/>
    <property type="molecule type" value="Genomic_DNA"/>
</dbReference>
<gene>
    <name evidence="4" type="ORF">ACFFQA_15860</name>
</gene>
<evidence type="ECO:0000256" key="1">
    <source>
        <dbReference type="PROSITE-ProRule" id="PRU00285"/>
    </source>
</evidence>
<organism evidence="4 5">
    <name type="scientific">Allokutzneria oryzae</name>
    <dbReference type="NCBI Taxonomy" id="1378989"/>
    <lineage>
        <taxon>Bacteria</taxon>
        <taxon>Bacillati</taxon>
        <taxon>Actinomycetota</taxon>
        <taxon>Actinomycetes</taxon>
        <taxon>Pseudonocardiales</taxon>
        <taxon>Pseudonocardiaceae</taxon>
        <taxon>Allokutzneria</taxon>
    </lineage>
</organism>
<dbReference type="PROSITE" id="PS01031">
    <property type="entry name" value="SHSP"/>
    <property type="match status" value="1"/>
</dbReference>
<dbReference type="Proteomes" id="UP001589693">
    <property type="component" value="Unassembled WGS sequence"/>
</dbReference>
<dbReference type="InterPro" id="IPR031107">
    <property type="entry name" value="Small_HSP"/>
</dbReference>
<proteinExistence type="inferred from homology"/>
<dbReference type="Gene3D" id="2.60.40.790">
    <property type="match status" value="1"/>
</dbReference>
<comment type="caution">
    <text evidence="4">The sequence shown here is derived from an EMBL/GenBank/DDBJ whole genome shotgun (WGS) entry which is preliminary data.</text>
</comment>
<evidence type="ECO:0000256" key="2">
    <source>
        <dbReference type="RuleBase" id="RU003616"/>
    </source>
</evidence>
<sequence>MTTLVPRGSRVPEVFHWLKTGFPFGLFADRQWLRLEDCVMDDKYVLRAELPGMNPDDIKVTIKGGELSIEAERSDERMEKTRSEFRYGAVKRTISLPPSVDPSAIEAHYNAGILEVRMPRRDIDEAHRIPVAKT</sequence>
<keyword evidence="5" id="KW-1185">Reference proteome</keyword>
<name>A0ABV5ZWY6_9PSEU</name>